<reference evidence="10" key="1">
    <citation type="journal article" date="2019" name="Nat. Commun.">
        <title>The genome of broomcorn millet.</title>
        <authorList>
            <person name="Zou C."/>
            <person name="Miki D."/>
            <person name="Li D."/>
            <person name="Tang Q."/>
            <person name="Xiao L."/>
            <person name="Rajput S."/>
            <person name="Deng P."/>
            <person name="Jia W."/>
            <person name="Huang R."/>
            <person name="Zhang M."/>
            <person name="Sun Y."/>
            <person name="Hu J."/>
            <person name="Fu X."/>
            <person name="Schnable P.S."/>
            <person name="Li F."/>
            <person name="Zhang H."/>
            <person name="Feng B."/>
            <person name="Zhu X."/>
            <person name="Liu R."/>
            <person name="Schnable J.C."/>
            <person name="Zhu J.-K."/>
            <person name="Zhang H."/>
        </authorList>
    </citation>
    <scope>NUCLEOTIDE SEQUENCE [LARGE SCALE GENOMIC DNA]</scope>
</reference>
<feature type="region of interest" description="Disordered" evidence="5">
    <location>
        <begin position="104"/>
        <end position="129"/>
    </location>
</feature>
<feature type="region of interest" description="Disordered" evidence="5">
    <location>
        <begin position="849"/>
        <end position="883"/>
    </location>
</feature>
<dbReference type="PANTHER" id="PTHR14428">
    <property type="entry name" value="NUCLEOLAR COMPLEX PROTEIN 3"/>
    <property type="match status" value="1"/>
</dbReference>
<feature type="region of interest" description="Disordered" evidence="5">
    <location>
        <begin position="447"/>
        <end position="485"/>
    </location>
</feature>
<evidence type="ECO:0000259" key="7">
    <source>
        <dbReference type="Pfam" id="PF07540"/>
    </source>
</evidence>
<keyword evidence="4" id="KW-0539">Nucleus</keyword>
<feature type="compositionally biased region" description="Basic and acidic residues" evidence="5">
    <location>
        <begin position="594"/>
        <end position="613"/>
    </location>
</feature>
<feature type="region of interest" description="Disordered" evidence="5">
    <location>
        <begin position="532"/>
        <end position="554"/>
    </location>
</feature>
<feature type="compositionally biased region" description="Polar residues" evidence="5">
    <location>
        <begin position="115"/>
        <end position="124"/>
    </location>
</feature>
<accession>A0A3L6SG38</accession>
<dbReference type="InterPro" id="IPR011501">
    <property type="entry name" value="Noc3_N"/>
</dbReference>
<evidence type="ECO:0008006" key="11">
    <source>
        <dbReference type="Google" id="ProtNLM"/>
    </source>
</evidence>
<dbReference type="Pfam" id="PF03914">
    <property type="entry name" value="CBF"/>
    <property type="match status" value="1"/>
</dbReference>
<gene>
    <name evidence="9" type="ORF">C2845_PM02G23230</name>
</gene>
<evidence type="ECO:0000259" key="6">
    <source>
        <dbReference type="Pfam" id="PF03914"/>
    </source>
</evidence>
<name>A0A3L6SG38_PANMI</name>
<feature type="domain" description="Nucleolar complex-associated protein 3 N-terminal" evidence="7">
    <location>
        <begin position="646"/>
        <end position="737"/>
    </location>
</feature>
<dbReference type="GO" id="GO:0005730">
    <property type="term" value="C:nucleolus"/>
    <property type="evidence" value="ECO:0007669"/>
    <property type="project" value="UniProtKB-SubCell"/>
</dbReference>
<organism evidence="9 10">
    <name type="scientific">Panicum miliaceum</name>
    <name type="common">Proso millet</name>
    <name type="synonym">Broomcorn millet</name>
    <dbReference type="NCBI Taxonomy" id="4540"/>
    <lineage>
        <taxon>Eukaryota</taxon>
        <taxon>Viridiplantae</taxon>
        <taxon>Streptophyta</taxon>
        <taxon>Embryophyta</taxon>
        <taxon>Tracheophyta</taxon>
        <taxon>Spermatophyta</taxon>
        <taxon>Magnoliopsida</taxon>
        <taxon>Liliopsida</taxon>
        <taxon>Poales</taxon>
        <taxon>Poaceae</taxon>
        <taxon>PACMAD clade</taxon>
        <taxon>Panicoideae</taxon>
        <taxon>Panicodae</taxon>
        <taxon>Paniceae</taxon>
        <taxon>Panicinae</taxon>
        <taxon>Panicum</taxon>
        <taxon>Panicum sect. Panicum</taxon>
    </lineage>
</organism>
<evidence type="ECO:0000259" key="8">
    <source>
        <dbReference type="Pfam" id="PF23121"/>
    </source>
</evidence>
<evidence type="ECO:0000313" key="10">
    <source>
        <dbReference type="Proteomes" id="UP000275267"/>
    </source>
</evidence>
<dbReference type="Proteomes" id="UP000275267">
    <property type="component" value="Unassembled WGS sequence"/>
</dbReference>
<dbReference type="OrthoDB" id="10263597at2759"/>
<dbReference type="SUPFAM" id="SSF48371">
    <property type="entry name" value="ARM repeat"/>
    <property type="match status" value="1"/>
</dbReference>
<comment type="similarity">
    <text evidence="2">Belongs to the CBF/MAK21 family.</text>
</comment>
<dbReference type="InterPro" id="IPR016024">
    <property type="entry name" value="ARM-type_fold"/>
</dbReference>
<dbReference type="InterPro" id="IPR056280">
    <property type="entry name" value="AIPP2-like_SPOC"/>
</dbReference>
<feature type="compositionally biased region" description="Polar residues" evidence="5">
    <location>
        <begin position="171"/>
        <end position="185"/>
    </location>
</feature>
<sequence length="1294" mass="146467">MDIVVLTYVIPHEWYCAGCQDYANGCPKPSQGGQTELQNPWHGCDKLKERETVKLNLSHSNVAHQIDPRSSNKFGNAKVKFISSEEVASLSRERPPYVRSRFAVRPSKVHPSSPPNTKHSSNLKCVSHSRSDTQVQTLKRCAAANHDQMKIEHRSYFATQQRPVHPASPPNVKQPSNMKSISPSRSDMQVQALRRCAAASRDQAKIEGRPDFAMRQRQVHPASPPHAKQLSNMKCISPSRTETQVHTMKRSAATCQDQAKIDDISMKRDTRSGGSMPTIHRCRTSELVKVKVDSMSEARETKIVKAHKGEINSETEYEPREMGTLCALDGDTVSKSETESLNQSRDVLLSIDSSVEYTRRPPPAICWMGCFHVLDAGANLNLGEFKAQFPSKVSSKVYDIVKMIPNNLQLQLLPRMNDWPKSFEISNPVYEDIGLFFFSNEHDGTSRDQRRLASADSMGKRSGSKRKDKNKVILPPELPPEVDDDAVDVSDEDIEFYSRNEFHHFDQEPIDRYVKRTAGDEAEVERLYEEREKRKALRRPREENDDLEVDPVDALPIKNLQGELVYNRAKKARSEENTGSTKSQENGADAKQGINKDEQTGKSKNKKGGDKVKNTQSHIEVPKGKLHSDVLEEVKEELSAEELFEKKKAQLAELGMAMLEEPESNIRSLNDMLSISNDKDQKVVKLGLMSLLAVFKDIIPSYRIRQLTEKELAVEVSKEVKKTRYYEYTLIRCYKAYLQKLISLEKQPHFYSVAVRCMCALLDTAPHFNFRESLLASVAKNLSSSDDVVRKMCCETIRSIFINEGKHRGEATIEAVRLIADHVKLNDCQLHPDSIEVFLSLRFDEDLGEDETEEQKVKPKKNKHRQNQEAPKPLPVSDKKKTRQELISKAREEVDADLRAVSFTLDPKERKGIQRETLSALFETYFRILKHSMSTSNLRSKANIVSPGASHPLLAPCLEGLGKFSHLIDLDFMGELIACLKKLSGYSDRQDGTPHDNTLSVSERMQCCIVAFKVWRSNLEALNVDLQDFFVQLYNLILEYRPDRDRGEVLADALKTLLWEGKHQDMLRAAAFIKRLATFALSFGSAEAIAALVTLKHLLQKNSKCRNMLENDSGGGSLSCLVAKYNPEAKDPYLSGGLASVLWELSLLEKHYDISVSSMASNILSMATLNPTQNPIPILNVNPLEAYRDLSIERELSKPASKALSLNLKKRRRGKEFVALNPEVLQKADCSVDKEELEEKLQSHFAVLRGISENERLRAELNHTLSSINMYKEYKKQKKKNMKSKIIRKKVARV</sequence>
<keyword evidence="3" id="KW-0175">Coiled coil</keyword>
<feature type="domain" description="AIPP2-like SPOC-like" evidence="8">
    <location>
        <begin position="367"/>
        <end position="452"/>
    </location>
</feature>
<dbReference type="Pfam" id="PF07540">
    <property type="entry name" value="NOC3p"/>
    <property type="match status" value="1"/>
</dbReference>
<dbReference type="GO" id="GO:0006270">
    <property type="term" value="P:DNA replication initiation"/>
    <property type="evidence" value="ECO:0007669"/>
    <property type="project" value="TreeGrafter"/>
</dbReference>
<dbReference type="GO" id="GO:0003682">
    <property type="term" value="F:chromatin binding"/>
    <property type="evidence" value="ECO:0007669"/>
    <property type="project" value="TreeGrafter"/>
</dbReference>
<comment type="subcellular location">
    <subcellularLocation>
        <location evidence="1">Nucleus</location>
        <location evidence="1">Nucleolus</location>
    </subcellularLocation>
</comment>
<feature type="region of interest" description="Disordered" evidence="5">
    <location>
        <begin position="568"/>
        <end position="626"/>
    </location>
</feature>
<dbReference type="PANTHER" id="PTHR14428:SF5">
    <property type="entry name" value="NUCLEOLAR COMPLEX PROTEIN 3 HOMOLOG"/>
    <property type="match status" value="1"/>
</dbReference>
<dbReference type="InterPro" id="IPR016903">
    <property type="entry name" value="Nucleolar_cplx-assoc_3"/>
</dbReference>
<feature type="domain" description="CCAAT-binding factor" evidence="6">
    <location>
        <begin position="1005"/>
        <end position="1160"/>
    </location>
</feature>
<dbReference type="InterPro" id="IPR005612">
    <property type="entry name" value="CCAAT-binding_factor"/>
</dbReference>
<dbReference type="Pfam" id="PF23121">
    <property type="entry name" value="SPOC_AIPP2"/>
    <property type="match status" value="1"/>
</dbReference>
<comment type="caution">
    <text evidence="9">The sequence shown here is derived from an EMBL/GenBank/DDBJ whole genome shotgun (WGS) entry which is preliminary data.</text>
</comment>
<feature type="compositionally biased region" description="Polar residues" evidence="5">
    <location>
        <begin position="577"/>
        <end position="586"/>
    </location>
</feature>
<evidence type="ECO:0000256" key="5">
    <source>
        <dbReference type="SAM" id="MobiDB-lite"/>
    </source>
</evidence>
<evidence type="ECO:0000256" key="2">
    <source>
        <dbReference type="ARBA" id="ARBA00007797"/>
    </source>
</evidence>
<evidence type="ECO:0000256" key="4">
    <source>
        <dbReference type="ARBA" id="ARBA00023242"/>
    </source>
</evidence>
<proteinExistence type="inferred from homology"/>
<evidence type="ECO:0000313" key="9">
    <source>
        <dbReference type="EMBL" id="RLN19062.1"/>
    </source>
</evidence>
<feature type="region of interest" description="Disordered" evidence="5">
    <location>
        <begin position="160"/>
        <end position="185"/>
    </location>
</feature>
<evidence type="ECO:0000256" key="1">
    <source>
        <dbReference type="ARBA" id="ARBA00004604"/>
    </source>
</evidence>
<dbReference type="EMBL" id="PQIB02000005">
    <property type="protein sequence ID" value="RLN19062.1"/>
    <property type="molecule type" value="Genomic_DNA"/>
</dbReference>
<protein>
    <recommendedName>
        <fullName evidence="11">Nucleolar complex protein 3 homolog</fullName>
    </recommendedName>
</protein>
<evidence type="ECO:0000256" key="3">
    <source>
        <dbReference type="ARBA" id="ARBA00023054"/>
    </source>
</evidence>
<dbReference type="STRING" id="4540.A0A3L6SG38"/>
<keyword evidence="10" id="KW-1185">Reference proteome</keyword>